<feature type="transmembrane region" description="Helical" evidence="1">
    <location>
        <begin position="323"/>
        <end position="346"/>
    </location>
</feature>
<keyword evidence="3" id="KW-1185">Reference proteome</keyword>
<sequence>MTGMRLRSVVSEAWRNTRSGTARPLLFTVLFLISVGALAGVDQRAVVGVIRGAQDFRDAGASTQIVEMVGGVDGAHCAALAEVEGVNAAGALRNGEPVRALSLPSTDLPVYEVTPGFLSVLGQPALREATGLMLSMDTAEIFGAQVRSTFATRTGSATVAAVFPYPDDGRGGGLSYAGLATVPATGMFDQCWVEVWPLTDEIGPLLRLVVSTAPDAGQVVQKQLNSRLGTDYDARALLGERPTRFATVGGVAVGLALGFAAIRLRRLELAAALHTRVSRTALTWQVVLETLVWVVSASIIAVPVLAHLAAWGNPEPAGPVWVIGMRVVLAAGAAAVVGAVTATMATRERHLFRYFKDR</sequence>
<keyword evidence="1" id="KW-0472">Membrane</keyword>
<gene>
    <name evidence="2" type="ORF">SAMN05216410_0922</name>
</gene>
<dbReference type="Proteomes" id="UP000199039">
    <property type="component" value="Unassembled WGS sequence"/>
</dbReference>
<organism evidence="2 3">
    <name type="scientific">Sanguibacter gelidistatuariae</name>
    <dbReference type="NCBI Taxonomy" id="1814289"/>
    <lineage>
        <taxon>Bacteria</taxon>
        <taxon>Bacillati</taxon>
        <taxon>Actinomycetota</taxon>
        <taxon>Actinomycetes</taxon>
        <taxon>Micrococcales</taxon>
        <taxon>Sanguibacteraceae</taxon>
        <taxon>Sanguibacter</taxon>
    </lineage>
</organism>
<name>A0A1G6HCR0_9MICO</name>
<dbReference type="RefSeq" id="WP_093181108.1">
    <property type="nucleotide sequence ID" value="NZ_FMYH01000001.1"/>
</dbReference>
<dbReference type="AlphaFoldDB" id="A0A1G6HCR0"/>
<evidence type="ECO:0000313" key="2">
    <source>
        <dbReference type="EMBL" id="SDB91944.1"/>
    </source>
</evidence>
<keyword evidence="1" id="KW-1133">Transmembrane helix</keyword>
<proteinExistence type="predicted"/>
<feature type="transmembrane region" description="Helical" evidence="1">
    <location>
        <begin position="245"/>
        <end position="265"/>
    </location>
</feature>
<evidence type="ECO:0000256" key="1">
    <source>
        <dbReference type="SAM" id="Phobius"/>
    </source>
</evidence>
<reference evidence="2 3" key="1">
    <citation type="submission" date="2016-09" db="EMBL/GenBank/DDBJ databases">
        <authorList>
            <person name="Capua I."/>
            <person name="De Benedictis P."/>
            <person name="Joannis T."/>
            <person name="Lombin L.H."/>
            <person name="Cattoli G."/>
        </authorList>
    </citation>
    <scope>NUCLEOTIDE SEQUENCE [LARGE SCALE GENOMIC DNA]</scope>
    <source>
        <strain evidence="2 3">ISLP-3</strain>
    </source>
</reference>
<evidence type="ECO:0008006" key="4">
    <source>
        <dbReference type="Google" id="ProtNLM"/>
    </source>
</evidence>
<dbReference type="STRING" id="1814289.SAMN05216410_0922"/>
<evidence type="ECO:0000313" key="3">
    <source>
        <dbReference type="Proteomes" id="UP000199039"/>
    </source>
</evidence>
<dbReference type="OrthoDB" id="3716589at2"/>
<keyword evidence="1" id="KW-0812">Transmembrane</keyword>
<dbReference type="EMBL" id="FMYH01000001">
    <property type="protein sequence ID" value="SDB91944.1"/>
    <property type="molecule type" value="Genomic_DNA"/>
</dbReference>
<feature type="transmembrane region" description="Helical" evidence="1">
    <location>
        <begin position="286"/>
        <end position="311"/>
    </location>
</feature>
<protein>
    <recommendedName>
        <fullName evidence="4">FtsX-like permease family protein</fullName>
    </recommendedName>
</protein>
<accession>A0A1G6HCR0</accession>